<keyword evidence="4" id="KW-1185">Reference proteome</keyword>
<evidence type="ECO:0000313" key="3">
    <source>
        <dbReference type="EMBL" id="MBW9111966.1"/>
    </source>
</evidence>
<accession>A0ABS7I2U7</accession>
<dbReference type="Pfam" id="PF08378">
    <property type="entry name" value="NERD"/>
    <property type="match status" value="1"/>
</dbReference>
<comment type="caution">
    <text evidence="3">The sequence shown here is derived from an EMBL/GenBank/DDBJ whole genome shotgun (WGS) entry which is preliminary data.</text>
</comment>
<feature type="domain" description="NERD" evidence="2">
    <location>
        <begin position="95"/>
        <end position="193"/>
    </location>
</feature>
<gene>
    <name evidence="3" type="ORF">JNB61_19550</name>
</gene>
<evidence type="ECO:0000256" key="1">
    <source>
        <dbReference type="SAM" id="MobiDB-lite"/>
    </source>
</evidence>
<reference evidence="3 4" key="1">
    <citation type="journal article" date="2021" name="MBio">
        <title>Poor Competitiveness of Bradyrhizobium in Pigeon Pea Root Colonization in Indian Soils.</title>
        <authorList>
            <person name="Chalasani D."/>
            <person name="Basu A."/>
            <person name="Pullabhotla S.V.S.R.N."/>
            <person name="Jorrin B."/>
            <person name="Neal A.L."/>
            <person name="Poole P.S."/>
            <person name="Podile A.R."/>
            <person name="Tkacz A."/>
        </authorList>
    </citation>
    <scope>NUCLEOTIDE SEQUENCE [LARGE SCALE GENOMIC DNA]</scope>
    <source>
        <strain evidence="3 4">HU12</strain>
    </source>
</reference>
<dbReference type="InterPro" id="IPR011528">
    <property type="entry name" value="NERD"/>
</dbReference>
<evidence type="ECO:0000313" key="4">
    <source>
        <dbReference type="Proteomes" id="UP000777440"/>
    </source>
</evidence>
<name>A0ABS7I2U7_9MICO</name>
<feature type="region of interest" description="Disordered" evidence="1">
    <location>
        <begin position="47"/>
        <end position="68"/>
    </location>
</feature>
<organism evidence="3 4">
    <name type="scientific">Microbacterium ureisolvens</name>
    <dbReference type="NCBI Taxonomy" id="2781186"/>
    <lineage>
        <taxon>Bacteria</taxon>
        <taxon>Bacillati</taxon>
        <taxon>Actinomycetota</taxon>
        <taxon>Actinomycetes</taxon>
        <taxon>Micrococcales</taxon>
        <taxon>Microbacteriaceae</taxon>
        <taxon>Microbacterium</taxon>
    </lineage>
</organism>
<feature type="compositionally biased region" description="Basic and acidic residues" evidence="1">
    <location>
        <begin position="54"/>
        <end position="68"/>
    </location>
</feature>
<dbReference type="Proteomes" id="UP000777440">
    <property type="component" value="Unassembled WGS sequence"/>
</dbReference>
<sequence>MRLRYAGTCHLCGAALDAGTDAVYERGTRTVRCIQCTCTVETVEPETGTAGASARREYERRKQNREQRIRTAHPKLGGLILALSDDPQSTQAWAQGAIGEELLAQRLTDLPDTFRVLHDRCIPGTRANIDHIAIGPTGVWVIDAKRYTNKRPALHVEGGLIRPRTEHLRIGGRDGTKLIAGVQTQLERVTAALGDEPPPVFGVLCFLEADWPLIGGSFTVDGIHVIWPRLLIKRMTEAAPQTIDVDTLHSRLAKAFPAA</sequence>
<dbReference type="PROSITE" id="PS50965">
    <property type="entry name" value="NERD"/>
    <property type="match status" value="1"/>
</dbReference>
<proteinExistence type="predicted"/>
<protein>
    <submittedName>
        <fullName evidence="3">NERD domain-containing protein</fullName>
    </submittedName>
</protein>
<dbReference type="EMBL" id="JAEUAX010000021">
    <property type="protein sequence ID" value="MBW9111966.1"/>
    <property type="molecule type" value="Genomic_DNA"/>
</dbReference>
<evidence type="ECO:0000259" key="2">
    <source>
        <dbReference type="PROSITE" id="PS50965"/>
    </source>
</evidence>